<dbReference type="GO" id="GO:0016020">
    <property type="term" value="C:membrane"/>
    <property type="evidence" value="ECO:0007669"/>
    <property type="project" value="UniProtKB-SubCell"/>
</dbReference>
<evidence type="ECO:0000256" key="8">
    <source>
        <dbReference type="SAM" id="Phobius"/>
    </source>
</evidence>
<feature type="domain" description="Peptidase S54 rhomboid" evidence="9">
    <location>
        <begin position="396"/>
        <end position="539"/>
    </location>
</feature>
<keyword evidence="6 8" id="KW-1133">Transmembrane helix</keyword>
<feature type="transmembrane region" description="Helical" evidence="8">
    <location>
        <begin position="6"/>
        <end position="24"/>
    </location>
</feature>
<dbReference type="PANTHER" id="PTHR22936">
    <property type="entry name" value="RHOMBOID-RELATED"/>
    <property type="match status" value="1"/>
</dbReference>
<dbReference type="InterPro" id="IPR002610">
    <property type="entry name" value="Peptidase_S54_rhomboid-like"/>
</dbReference>
<keyword evidence="4 10" id="KW-0378">Hydrolase</keyword>
<dbReference type="EC" id="3.4.21.105" evidence="10"/>
<dbReference type="GO" id="GO:0006508">
    <property type="term" value="P:proteolysis"/>
    <property type="evidence" value="ECO:0007669"/>
    <property type="project" value="UniProtKB-KW"/>
</dbReference>
<evidence type="ECO:0000256" key="5">
    <source>
        <dbReference type="ARBA" id="ARBA00022825"/>
    </source>
</evidence>
<dbReference type="RefSeq" id="WP_146506768.1">
    <property type="nucleotide sequence ID" value="NZ_SIHI01000001.1"/>
</dbReference>
<dbReference type="EMBL" id="SIHI01000001">
    <property type="protein sequence ID" value="TWT56858.1"/>
    <property type="molecule type" value="Genomic_DNA"/>
</dbReference>
<keyword evidence="5" id="KW-0720">Serine protease</keyword>
<evidence type="ECO:0000256" key="4">
    <source>
        <dbReference type="ARBA" id="ARBA00022801"/>
    </source>
</evidence>
<feature type="transmembrane region" description="Helical" evidence="8">
    <location>
        <begin position="56"/>
        <end position="75"/>
    </location>
</feature>
<reference evidence="10 11" key="1">
    <citation type="submission" date="2019-02" db="EMBL/GenBank/DDBJ databases">
        <title>Deep-cultivation of Planctomycetes and their phenomic and genomic characterization uncovers novel biology.</title>
        <authorList>
            <person name="Wiegand S."/>
            <person name="Jogler M."/>
            <person name="Boedeker C."/>
            <person name="Pinto D."/>
            <person name="Vollmers J."/>
            <person name="Rivas-Marin E."/>
            <person name="Kohn T."/>
            <person name="Peeters S.H."/>
            <person name="Heuer A."/>
            <person name="Rast P."/>
            <person name="Oberbeckmann S."/>
            <person name="Bunk B."/>
            <person name="Jeske O."/>
            <person name="Meyerdierks A."/>
            <person name="Storesund J.E."/>
            <person name="Kallscheuer N."/>
            <person name="Luecker S."/>
            <person name="Lage O.M."/>
            <person name="Pohl T."/>
            <person name="Merkel B.J."/>
            <person name="Hornburger P."/>
            <person name="Mueller R.-W."/>
            <person name="Bruemmer F."/>
            <person name="Labrenz M."/>
            <person name="Spormann A.M."/>
            <person name="Op Den Camp H."/>
            <person name="Overmann J."/>
            <person name="Amann R."/>
            <person name="Jetten M.S.M."/>
            <person name="Mascher T."/>
            <person name="Medema M.H."/>
            <person name="Devos D.P."/>
            <person name="Kaster A.-K."/>
            <person name="Ovreas L."/>
            <person name="Rohde M."/>
            <person name="Galperin M.Y."/>
            <person name="Jogler C."/>
        </authorList>
    </citation>
    <scope>NUCLEOTIDE SEQUENCE [LARGE SCALE GENOMIC DNA]</scope>
    <source>
        <strain evidence="10 11">KOR42</strain>
    </source>
</reference>
<feature type="transmembrane region" description="Helical" evidence="8">
    <location>
        <begin position="329"/>
        <end position="348"/>
    </location>
</feature>
<evidence type="ECO:0000256" key="2">
    <source>
        <dbReference type="ARBA" id="ARBA00022670"/>
    </source>
</evidence>
<dbReference type="SUPFAM" id="SSF144091">
    <property type="entry name" value="Rhomboid-like"/>
    <property type="match status" value="1"/>
</dbReference>
<keyword evidence="2 10" id="KW-0645">Protease</keyword>
<evidence type="ECO:0000313" key="11">
    <source>
        <dbReference type="Proteomes" id="UP000317243"/>
    </source>
</evidence>
<dbReference type="GO" id="GO:0004252">
    <property type="term" value="F:serine-type endopeptidase activity"/>
    <property type="evidence" value="ECO:0007669"/>
    <property type="project" value="InterPro"/>
</dbReference>
<dbReference type="Proteomes" id="UP000317243">
    <property type="component" value="Unassembled WGS sequence"/>
</dbReference>
<sequence>MTPNWLLIWTVMVSCVAAFGQIAMTGFRSPVRLSIPLLVASVLGISYYFAPDVAGYWAGVVWFAVMLLPGMLFRWSDSLLGKGHHSLALTVTRIAVMLHPFDDARDKLQLIRAITLLKQNSENEGLRVLELMEHKPTSIGRASAVLKIRHLGNWESFITSINSSQVRNRLLKDPLVADLYLQSLGEAGQLEAMLDSYQKISCDQRRVLSAMYLNLTRMKVSAFAGREDLVTAILNGPLKSLNRDSGEFWRATALQASGATEEAAQIFRTLETVKDSQISLAAKRRLAVPVHRADDFATINESSLESIQSTIAHESRYAMFGHQVLRKTWATTLLSVALVAAFIAEMLHGPVFQEVFSFDNGLTLSEKLERMLENSRDINNLIECGALVLPWSLVPGEWWRVFNAAFLHFGLTHLSLNLFGLILFGRRLERAWGSIVTGVSYLVCAVLSIALMTFFVDASPTDPITMVGASGGVMGIIGCLLGYMGRGMLLKRNPFVSRDFNLLLMMVMLQFVFDRMTPRISSACHIAGLLIGLFLGLVIGFLHEFRASK</sequence>
<protein>
    <submittedName>
        <fullName evidence="10">Rhomboid protease GluP</fullName>
        <ecNumber evidence="10">3.4.21.105</ecNumber>
    </submittedName>
</protein>
<proteinExistence type="predicted"/>
<dbReference type="OrthoDB" id="9813074at2"/>
<feature type="transmembrane region" description="Helical" evidence="8">
    <location>
        <begin position="464"/>
        <end position="483"/>
    </location>
</feature>
<gene>
    <name evidence="10" type="primary">gluP_1</name>
    <name evidence="10" type="ORF">KOR42_02130</name>
</gene>
<dbReference type="Gene3D" id="1.20.1540.10">
    <property type="entry name" value="Rhomboid-like"/>
    <property type="match status" value="1"/>
</dbReference>
<dbReference type="PANTHER" id="PTHR22936:SF69">
    <property type="entry name" value="RHOMBOID-LIKE PROTEIN"/>
    <property type="match status" value="1"/>
</dbReference>
<dbReference type="InterPro" id="IPR035952">
    <property type="entry name" value="Rhomboid-like_sf"/>
</dbReference>
<comment type="subcellular location">
    <subcellularLocation>
        <location evidence="1">Membrane</location>
        <topology evidence="1">Multi-pass membrane protein</topology>
    </subcellularLocation>
</comment>
<name>A0A5C5X1Z9_9PLAN</name>
<keyword evidence="3 8" id="KW-0812">Transmembrane</keyword>
<dbReference type="Pfam" id="PF01694">
    <property type="entry name" value="Rhomboid"/>
    <property type="match status" value="1"/>
</dbReference>
<feature type="transmembrane region" description="Helical" evidence="8">
    <location>
        <begin position="401"/>
        <end position="424"/>
    </location>
</feature>
<evidence type="ECO:0000256" key="7">
    <source>
        <dbReference type="ARBA" id="ARBA00023136"/>
    </source>
</evidence>
<comment type="caution">
    <text evidence="10">The sequence shown here is derived from an EMBL/GenBank/DDBJ whole genome shotgun (WGS) entry which is preliminary data.</text>
</comment>
<organism evidence="10 11">
    <name type="scientific">Thalassoglobus neptunius</name>
    <dbReference type="NCBI Taxonomy" id="1938619"/>
    <lineage>
        <taxon>Bacteria</taxon>
        <taxon>Pseudomonadati</taxon>
        <taxon>Planctomycetota</taxon>
        <taxon>Planctomycetia</taxon>
        <taxon>Planctomycetales</taxon>
        <taxon>Planctomycetaceae</taxon>
        <taxon>Thalassoglobus</taxon>
    </lineage>
</organism>
<dbReference type="InterPro" id="IPR022764">
    <property type="entry name" value="Peptidase_S54_rhomboid_dom"/>
</dbReference>
<keyword evidence="11" id="KW-1185">Reference proteome</keyword>
<evidence type="ECO:0000256" key="6">
    <source>
        <dbReference type="ARBA" id="ARBA00022989"/>
    </source>
</evidence>
<dbReference type="AlphaFoldDB" id="A0A5C5X1Z9"/>
<feature type="transmembrane region" description="Helical" evidence="8">
    <location>
        <begin position="431"/>
        <end position="452"/>
    </location>
</feature>
<accession>A0A5C5X1Z9</accession>
<evidence type="ECO:0000313" key="10">
    <source>
        <dbReference type="EMBL" id="TWT56858.1"/>
    </source>
</evidence>
<evidence type="ECO:0000259" key="9">
    <source>
        <dbReference type="Pfam" id="PF01694"/>
    </source>
</evidence>
<evidence type="ECO:0000256" key="1">
    <source>
        <dbReference type="ARBA" id="ARBA00004141"/>
    </source>
</evidence>
<evidence type="ECO:0000256" key="3">
    <source>
        <dbReference type="ARBA" id="ARBA00022692"/>
    </source>
</evidence>
<feature type="transmembrane region" description="Helical" evidence="8">
    <location>
        <begin position="519"/>
        <end position="542"/>
    </location>
</feature>
<keyword evidence="7 8" id="KW-0472">Membrane</keyword>